<dbReference type="EMBL" id="BLXT01001226">
    <property type="protein sequence ID" value="GFN83779.1"/>
    <property type="molecule type" value="Genomic_DNA"/>
</dbReference>
<dbReference type="AlphaFoldDB" id="A0AAV3YKX7"/>
<gene>
    <name evidence="1" type="ORF">PoB_001028500</name>
</gene>
<organism evidence="1 2">
    <name type="scientific">Plakobranchus ocellatus</name>
    <dbReference type="NCBI Taxonomy" id="259542"/>
    <lineage>
        <taxon>Eukaryota</taxon>
        <taxon>Metazoa</taxon>
        <taxon>Spiralia</taxon>
        <taxon>Lophotrochozoa</taxon>
        <taxon>Mollusca</taxon>
        <taxon>Gastropoda</taxon>
        <taxon>Heterobranchia</taxon>
        <taxon>Euthyneura</taxon>
        <taxon>Panpulmonata</taxon>
        <taxon>Sacoglossa</taxon>
        <taxon>Placobranchoidea</taxon>
        <taxon>Plakobranchidae</taxon>
        <taxon>Plakobranchus</taxon>
    </lineage>
</organism>
<evidence type="ECO:0000313" key="1">
    <source>
        <dbReference type="EMBL" id="GFN83779.1"/>
    </source>
</evidence>
<sequence length="125" mass="14260">MRTTIAKISMALLRLLRRELCPVRTPKNVTCFSFYPPSINIPVAQIVWYDVTDDGYNDFHLSWPLQTFRSTLLNAEYGRRGQNPLLDACRRWRSESALRSAGTSEYEIYCTLLQGPICRGSGALV</sequence>
<proteinExistence type="predicted"/>
<reference evidence="1 2" key="1">
    <citation type="journal article" date="2021" name="Elife">
        <title>Chloroplast acquisition without the gene transfer in kleptoplastic sea slugs, Plakobranchus ocellatus.</title>
        <authorList>
            <person name="Maeda T."/>
            <person name="Takahashi S."/>
            <person name="Yoshida T."/>
            <person name="Shimamura S."/>
            <person name="Takaki Y."/>
            <person name="Nagai Y."/>
            <person name="Toyoda A."/>
            <person name="Suzuki Y."/>
            <person name="Arimoto A."/>
            <person name="Ishii H."/>
            <person name="Satoh N."/>
            <person name="Nishiyama T."/>
            <person name="Hasebe M."/>
            <person name="Maruyama T."/>
            <person name="Minagawa J."/>
            <person name="Obokata J."/>
            <person name="Shigenobu S."/>
        </authorList>
    </citation>
    <scope>NUCLEOTIDE SEQUENCE [LARGE SCALE GENOMIC DNA]</scope>
</reference>
<accession>A0AAV3YKX7</accession>
<keyword evidence="2" id="KW-1185">Reference proteome</keyword>
<dbReference type="Proteomes" id="UP000735302">
    <property type="component" value="Unassembled WGS sequence"/>
</dbReference>
<protein>
    <submittedName>
        <fullName evidence="1">Uncharacterized protein</fullName>
    </submittedName>
</protein>
<name>A0AAV3YKX7_9GAST</name>
<comment type="caution">
    <text evidence="1">The sequence shown here is derived from an EMBL/GenBank/DDBJ whole genome shotgun (WGS) entry which is preliminary data.</text>
</comment>
<evidence type="ECO:0000313" key="2">
    <source>
        <dbReference type="Proteomes" id="UP000735302"/>
    </source>
</evidence>